<keyword evidence="4" id="KW-1185">Reference proteome</keyword>
<dbReference type="Pfam" id="PF10708">
    <property type="entry name" value="DUF2510"/>
    <property type="match status" value="1"/>
</dbReference>
<evidence type="ECO:0000259" key="2">
    <source>
        <dbReference type="Pfam" id="PF10708"/>
    </source>
</evidence>
<name>A0ABS5TXR4_9CELL</name>
<reference evidence="3 4" key="1">
    <citation type="submission" date="2021-05" db="EMBL/GenBank/DDBJ databases">
        <title>Description of Cellulomonas sp. DKR-3 sp. nov.</title>
        <authorList>
            <person name="Dahal R.H."/>
            <person name="Chaudhary D.K."/>
        </authorList>
    </citation>
    <scope>NUCLEOTIDE SEQUENCE [LARGE SCALE GENOMIC DNA]</scope>
    <source>
        <strain evidence="3 4">DKR-3</strain>
    </source>
</reference>
<sequence>MSTQTPPPGWYPDPATPTMLRWFDGTSWTPHAVPAGPLPARPGPKRWSGAKTAAVLSLGAVAFVVALGVMAAIAVPVFLNQQRNDAFAAAVETATCEQVVQEAVELSHRGLQDGQIGLASVVGAQVTKDERSTARPPTGGGATYLMTCQGIGTWDDGSTDIIRLSLSVDAAGRHVIADATATT</sequence>
<keyword evidence="1" id="KW-0472">Membrane</keyword>
<keyword evidence="1" id="KW-1133">Transmembrane helix</keyword>
<dbReference type="Proteomes" id="UP000722125">
    <property type="component" value="Unassembled WGS sequence"/>
</dbReference>
<proteinExistence type="predicted"/>
<organism evidence="3 4">
    <name type="scientific">Cellulomonas fulva</name>
    <dbReference type="NCBI Taxonomy" id="2835530"/>
    <lineage>
        <taxon>Bacteria</taxon>
        <taxon>Bacillati</taxon>
        <taxon>Actinomycetota</taxon>
        <taxon>Actinomycetes</taxon>
        <taxon>Micrococcales</taxon>
        <taxon>Cellulomonadaceae</taxon>
        <taxon>Cellulomonas</taxon>
    </lineage>
</organism>
<evidence type="ECO:0000313" key="3">
    <source>
        <dbReference type="EMBL" id="MBT0993891.1"/>
    </source>
</evidence>
<comment type="caution">
    <text evidence="3">The sequence shown here is derived from an EMBL/GenBank/DDBJ whole genome shotgun (WGS) entry which is preliminary data.</text>
</comment>
<dbReference type="EMBL" id="JAHBOH010000001">
    <property type="protein sequence ID" value="MBT0993891.1"/>
    <property type="molecule type" value="Genomic_DNA"/>
</dbReference>
<dbReference type="RefSeq" id="WP_214348199.1">
    <property type="nucleotide sequence ID" value="NZ_JAHBOH010000001.1"/>
</dbReference>
<evidence type="ECO:0000313" key="4">
    <source>
        <dbReference type="Proteomes" id="UP000722125"/>
    </source>
</evidence>
<accession>A0ABS5TXR4</accession>
<protein>
    <submittedName>
        <fullName evidence="3">DUF2510 domain-containing protein</fullName>
    </submittedName>
</protein>
<keyword evidence="1" id="KW-0812">Transmembrane</keyword>
<feature type="transmembrane region" description="Helical" evidence="1">
    <location>
        <begin position="55"/>
        <end position="79"/>
    </location>
</feature>
<gene>
    <name evidence="3" type="ORF">KIN34_06270</name>
</gene>
<evidence type="ECO:0000256" key="1">
    <source>
        <dbReference type="SAM" id="Phobius"/>
    </source>
</evidence>
<dbReference type="InterPro" id="IPR018929">
    <property type="entry name" value="DUF2510"/>
</dbReference>
<feature type="domain" description="DUF2510" evidence="2">
    <location>
        <begin position="8"/>
        <end position="39"/>
    </location>
</feature>